<dbReference type="PANTHER" id="PTHR22998">
    <property type="entry name" value="SARM1"/>
    <property type="match status" value="1"/>
</dbReference>
<accession>A0A915KQS1</accession>
<dbReference type="GO" id="GO:0005737">
    <property type="term" value="C:cytoplasm"/>
    <property type="evidence" value="ECO:0007669"/>
    <property type="project" value="UniProtKB-SubCell"/>
</dbReference>
<evidence type="ECO:0000313" key="6">
    <source>
        <dbReference type="WBParaSite" id="nRc.2.0.1.t41101-RA"/>
    </source>
</evidence>
<keyword evidence="3" id="KW-0677">Repeat</keyword>
<dbReference type="Gene3D" id="3.40.50.10140">
    <property type="entry name" value="Toll/interleukin-1 receptor homology (TIR) domain"/>
    <property type="match status" value="1"/>
</dbReference>
<dbReference type="GO" id="GO:0007165">
    <property type="term" value="P:signal transduction"/>
    <property type="evidence" value="ECO:0007669"/>
    <property type="project" value="InterPro"/>
</dbReference>
<name>A0A915KQS1_ROMCU</name>
<dbReference type="InterPro" id="IPR035897">
    <property type="entry name" value="Toll_tir_struct_dom_sf"/>
</dbReference>
<dbReference type="GO" id="GO:0034128">
    <property type="term" value="P:negative regulation of MyD88-independent toll-like receptor signaling pathway"/>
    <property type="evidence" value="ECO:0007669"/>
    <property type="project" value="InterPro"/>
</dbReference>
<reference evidence="6" key="1">
    <citation type="submission" date="2022-11" db="UniProtKB">
        <authorList>
            <consortium name="WormBaseParasite"/>
        </authorList>
    </citation>
    <scope>IDENTIFICATION</scope>
</reference>
<feature type="domain" description="TIR" evidence="4">
    <location>
        <begin position="1"/>
        <end position="114"/>
    </location>
</feature>
<dbReference type="GO" id="GO:0003953">
    <property type="term" value="F:NAD+ nucleosidase activity"/>
    <property type="evidence" value="ECO:0007669"/>
    <property type="project" value="InterPro"/>
</dbReference>
<comment type="subcellular location">
    <subcellularLocation>
        <location evidence="1">Cytoplasm</location>
    </subcellularLocation>
</comment>
<dbReference type="GO" id="GO:0048678">
    <property type="term" value="P:response to axon injury"/>
    <property type="evidence" value="ECO:0007669"/>
    <property type="project" value="InterPro"/>
</dbReference>
<dbReference type="SUPFAM" id="SSF52200">
    <property type="entry name" value="Toll/Interleukin receptor TIR domain"/>
    <property type="match status" value="1"/>
</dbReference>
<dbReference type="InterPro" id="IPR039184">
    <property type="entry name" value="SARM1"/>
</dbReference>
<sequence>VFIDVDRLFAGQFDKSLLDNIRAARHFILVLTPRALDPCIGDNACRDWVHTEIKTALEAGVNIIPVHEKGFEYPDMKVLPADIQEIGAFNAIQWVHEYQEACIDKLCRFISKESTGDDESQDDERMK</sequence>
<dbReference type="PROSITE" id="PS50104">
    <property type="entry name" value="TIR"/>
    <property type="match status" value="1"/>
</dbReference>
<organism evidence="5 6">
    <name type="scientific">Romanomermis culicivorax</name>
    <name type="common">Nematode worm</name>
    <dbReference type="NCBI Taxonomy" id="13658"/>
    <lineage>
        <taxon>Eukaryota</taxon>
        <taxon>Metazoa</taxon>
        <taxon>Ecdysozoa</taxon>
        <taxon>Nematoda</taxon>
        <taxon>Enoplea</taxon>
        <taxon>Dorylaimia</taxon>
        <taxon>Mermithida</taxon>
        <taxon>Mermithoidea</taxon>
        <taxon>Mermithidae</taxon>
        <taxon>Romanomermis</taxon>
    </lineage>
</organism>
<keyword evidence="5" id="KW-1185">Reference proteome</keyword>
<evidence type="ECO:0000256" key="3">
    <source>
        <dbReference type="ARBA" id="ARBA00022737"/>
    </source>
</evidence>
<dbReference type="Proteomes" id="UP000887565">
    <property type="component" value="Unplaced"/>
</dbReference>
<evidence type="ECO:0000256" key="1">
    <source>
        <dbReference type="ARBA" id="ARBA00004496"/>
    </source>
</evidence>
<proteinExistence type="predicted"/>
<dbReference type="WBParaSite" id="nRc.2.0.1.t41101-RA">
    <property type="protein sequence ID" value="nRc.2.0.1.t41101-RA"/>
    <property type="gene ID" value="nRc.2.0.1.g41101"/>
</dbReference>
<dbReference type="GO" id="GO:0030425">
    <property type="term" value="C:dendrite"/>
    <property type="evidence" value="ECO:0007669"/>
    <property type="project" value="TreeGrafter"/>
</dbReference>
<evidence type="ECO:0000256" key="2">
    <source>
        <dbReference type="ARBA" id="ARBA00022490"/>
    </source>
</evidence>
<dbReference type="GO" id="GO:0035591">
    <property type="term" value="F:signaling adaptor activity"/>
    <property type="evidence" value="ECO:0007669"/>
    <property type="project" value="InterPro"/>
</dbReference>
<dbReference type="AlphaFoldDB" id="A0A915KQS1"/>
<protein>
    <submittedName>
        <fullName evidence="6">TIR domain-containing protein</fullName>
    </submittedName>
</protein>
<keyword evidence="2" id="KW-0963">Cytoplasm</keyword>
<dbReference type="InterPro" id="IPR000157">
    <property type="entry name" value="TIR_dom"/>
</dbReference>
<evidence type="ECO:0000259" key="4">
    <source>
        <dbReference type="PROSITE" id="PS50104"/>
    </source>
</evidence>
<dbReference type="PANTHER" id="PTHR22998:SF1">
    <property type="entry name" value="NAD(+) HYDROLASE SARM1"/>
    <property type="match status" value="1"/>
</dbReference>
<evidence type="ECO:0000313" key="5">
    <source>
        <dbReference type="Proteomes" id="UP000887565"/>
    </source>
</evidence>